<sequence length="222" mass="25044">MRPSLSKSAKNTLGAFTKSISVTTNAPGLGRALIKFTEWKYWCNQIDYSKIIFPISPFSSKTFDSFGDAFAMTERDLMSLRHEPNPIKLLECLPLPKQLGRRVNNFLISFSLMRSSNNCGSRSKLLITREMASHALSKHAESEYSMATRSIIGKASFRRLNLDKGTFLHELAAMESAFRCAWIVKKSKYIKHAGRQSLSRISRPHSLEIISRVCRACSAKSM</sequence>
<organism evidence="1 2">
    <name type="scientific">Ogataea philodendri</name>
    <dbReference type="NCBI Taxonomy" id="1378263"/>
    <lineage>
        <taxon>Eukaryota</taxon>
        <taxon>Fungi</taxon>
        <taxon>Dikarya</taxon>
        <taxon>Ascomycota</taxon>
        <taxon>Saccharomycotina</taxon>
        <taxon>Pichiomycetes</taxon>
        <taxon>Pichiales</taxon>
        <taxon>Pichiaceae</taxon>
        <taxon>Ogataea</taxon>
    </lineage>
</organism>
<gene>
    <name evidence="1" type="ORF">OGAPHI_005248</name>
</gene>
<proteinExistence type="predicted"/>
<dbReference type="RefSeq" id="XP_046060181.1">
    <property type="nucleotide sequence ID" value="XM_046206413.1"/>
</dbReference>
<evidence type="ECO:0000313" key="1">
    <source>
        <dbReference type="EMBL" id="KAH3663845.1"/>
    </source>
</evidence>
<evidence type="ECO:0000313" key="2">
    <source>
        <dbReference type="Proteomes" id="UP000769157"/>
    </source>
</evidence>
<dbReference type="AlphaFoldDB" id="A0A9P8T3C0"/>
<comment type="caution">
    <text evidence="1">The sequence shown here is derived from an EMBL/GenBank/DDBJ whole genome shotgun (WGS) entry which is preliminary data.</text>
</comment>
<dbReference type="GeneID" id="70237212"/>
<reference evidence="1" key="2">
    <citation type="submission" date="2021-01" db="EMBL/GenBank/DDBJ databases">
        <authorList>
            <person name="Schikora-Tamarit M.A."/>
        </authorList>
    </citation>
    <scope>NUCLEOTIDE SEQUENCE</scope>
    <source>
        <strain evidence="1">CBS6075</strain>
    </source>
</reference>
<reference evidence="1" key="1">
    <citation type="journal article" date="2021" name="Open Biol.">
        <title>Shared evolutionary footprints suggest mitochondrial oxidative damage underlies multiple complex I losses in fungi.</title>
        <authorList>
            <person name="Schikora-Tamarit M.A."/>
            <person name="Marcet-Houben M."/>
            <person name="Nosek J."/>
            <person name="Gabaldon T."/>
        </authorList>
    </citation>
    <scope>NUCLEOTIDE SEQUENCE</scope>
    <source>
        <strain evidence="1">CBS6075</strain>
    </source>
</reference>
<name>A0A9P8T3C0_9ASCO</name>
<dbReference type="Proteomes" id="UP000769157">
    <property type="component" value="Unassembled WGS sequence"/>
</dbReference>
<dbReference type="EMBL" id="JAEUBE010000366">
    <property type="protein sequence ID" value="KAH3663845.1"/>
    <property type="molecule type" value="Genomic_DNA"/>
</dbReference>
<keyword evidence="2" id="KW-1185">Reference proteome</keyword>
<protein>
    <submittedName>
        <fullName evidence="1">Uncharacterized protein</fullName>
    </submittedName>
</protein>
<accession>A0A9P8T3C0</accession>